<sequence>MPATAIDKACAKIARLYQILYAVQTSYCLHISHIGISHISYRAFNVLSYVLRASYMRAFSFLRGYFSRQVSFVKDHRVKYCVAKSVSNPFKYRVSKRTPFQWRYFFLCFSSLVLLSPCYGKEPPSLPSELPPPQSFLSLDDLIPDLHPSTSSLPSTATLFDDQTPENLSQTQTTEQRKEAEIARLLKELKHCANAQEAQKLSKQVQRLWLQSGSETIDLLMQWAENGINSDHYGLALDYLDTIIALNPTYAEAWVRRAWVHIQMSDFKLAMFDLSHALKLEPRNYIAYFELGLTMEATDRTELAIKAYKMALHYYPQMQKLQKRIGLLLDEKSPQSI</sequence>
<protein>
    <submittedName>
        <fullName evidence="5">Uncharacterized protein</fullName>
    </submittedName>
</protein>
<dbReference type="AlphaFoldDB" id="A0A072R634"/>
<feature type="repeat" description="TPR" evidence="3">
    <location>
        <begin position="251"/>
        <end position="284"/>
    </location>
</feature>
<dbReference type="HOGENOM" id="CLU_079829_0_0_5"/>
<evidence type="ECO:0000256" key="4">
    <source>
        <dbReference type="SAM" id="MobiDB-lite"/>
    </source>
</evidence>
<dbReference type="InterPro" id="IPR011990">
    <property type="entry name" value="TPR-like_helical_dom_sf"/>
</dbReference>
<evidence type="ECO:0000256" key="3">
    <source>
        <dbReference type="PROSITE-ProRule" id="PRU00339"/>
    </source>
</evidence>
<comment type="caution">
    <text evidence="5">The sequence shown here is derived from an EMBL/GenBank/DDBJ whole genome shotgun (WGS) entry which is preliminary data.</text>
</comment>
<dbReference type="STRING" id="1293911.H710_00389"/>
<dbReference type="PANTHER" id="PTHR44858:SF1">
    <property type="entry name" value="UDP-N-ACETYLGLUCOSAMINE--PEPTIDE N-ACETYLGLUCOSAMINYLTRANSFERASE SPINDLY-RELATED"/>
    <property type="match status" value="1"/>
</dbReference>
<dbReference type="Pfam" id="PF13181">
    <property type="entry name" value="TPR_8"/>
    <property type="match status" value="1"/>
</dbReference>
<dbReference type="EMBL" id="ASIV01000001">
    <property type="protein sequence ID" value="KEG21438.1"/>
    <property type="molecule type" value="Genomic_DNA"/>
</dbReference>
<dbReference type="InterPro" id="IPR050498">
    <property type="entry name" value="Ycf3"/>
</dbReference>
<evidence type="ECO:0000256" key="1">
    <source>
        <dbReference type="ARBA" id="ARBA00022737"/>
    </source>
</evidence>
<name>A0A072R634_BARBA</name>
<keyword evidence="2 3" id="KW-0802">TPR repeat</keyword>
<feature type="compositionally biased region" description="Polar residues" evidence="4">
    <location>
        <begin position="165"/>
        <end position="174"/>
    </location>
</feature>
<feature type="region of interest" description="Disordered" evidence="4">
    <location>
        <begin position="154"/>
        <end position="175"/>
    </location>
</feature>
<proteinExistence type="predicted"/>
<dbReference type="InterPro" id="IPR019734">
    <property type="entry name" value="TPR_rpt"/>
</dbReference>
<evidence type="ECO:0000256" key="2">
    <source>
        <dbReference type="ARBA" id="ARBA00022803"/>
    </source>
</evidence>
<organism evidence="5 6">
    <name type="scientific">Bartonella bacilliformis Ver097</name>
    <dbReference type="NCBI Taxonomy" id="1293911"/>
    <lineage>
        <taxon>Bacteria</taxon>
        <taxon>Pseudomonadati</taxon>
        <taxon>Pseudomonadota</taxon>
        <taxon>Alphaproteobacteria</taxon>
        <taxon>Hyphomicrobiales</taxon>
        <taxon>Bartonellaceae</taxon>
        <taxon>Bartonella</taxon>
    </lineage>
</organism>
<dbReference type="PATRIC" id="fig|1293911.3.peg.414"/>
<evidence type="ECO:0000313" key="6">
    <source>
        <dbReference type="Proteomes" id="UP000031740"/>
    </source>
</evidence>
<dbReference type="Gene3D" id="1.25.40.10">
    <property type="entry name" value="Tetratricopeptide repeat domain"/>
    <property type="match status" value="1"/>
</dbReference>
<keyword evidence="1" id="KW-0677">Repeat</keyword>
<gene>
    <name evidence="5" type="ORF">H710_00389</name>
</gene>
<dbReference type="SMART" id="SM00028">
    <property type="entry name" value="TPR"/>
    <property type="match status" value="2"/>
</dbReference>
<dbReference type="PANTHER" id="PTHR44858">
    <property type="entry name" value="TETRATRICOPEPTIDE REPEAT PROTEIN 6"/>
    <property type="match status" value="1"/>
</dbReference>
<dbReference type="PROSITE" id="PS50005">
    <property type="entry name" value="TPR"/>
    <property type="match status" value="2"/>
</dbReference>
<dbReference type="SUPFAM" id="SSF48452">
    <property type="entry name" value="TPR-like"/>
    <property type="match status" value="1"/>
</dbReference>
<dbReference type="Proteomes" id="UP000031740">
    <property type="component" value="Unassembled WGS sequence"/>
</dbReference>
<evidence type="ECO:0000313" key="5">
    <source>
        <dbReference type="EMBL" id="KEG21438.1"/>
    </source>
</evidence>
<reference evidence="5 6" key="1">
    <citation type="submission" date="2013-04" db="EMBL/GenBank/DDBJ databases">
        <title>The Genome Sequence of Bartonella bacilliformis Ver097.</title>
        <authorList>
            <consortium name="The Broad Institute Genomics Platform"/>
            <consortium name="The Broad Institute Genome Sequencing Center for Infectious Disease"/>
            <person name="Feldgarden M."/>
            <person name="Kirby J."/>
            <person name="Birtles R."/>
            <person name="Dasch G."/>
            <person name="Hendrix L."/>
            <person name="Koehler J."/>
            <person name="Walker B."/>
            <person name="Young S.K."/>
            <person name="Zeng Q."/>
            <person name="Gargeya S."/>
            <person name="Fitzgerald M."/>
            <person name="Haas B."/>
            <person name="Abouelleil A."/>
            <person name="Allen A.W."/>
            <person name="Alvarado L."/>
            <person name="Arachchi H.M."/>
            <person name="Berlin A.M."/>
            <person name="Chapman S.B."/>
            <person name="Gainer-Dewar J."/>
            <person name="Goldberg J."/>
            <person name="Griggs A."/>
            <person name="Gujja S."/>
            <person name="Hansen M."/>
            <person name="Howarth C."/>
            <person name="Imamovic A."/>
            <person name="Ireland A."/>
            <person name="Larimer J."/>
            <person name="McCowan C."/>
            <person name="Murphy C."/>
            <person name="Pearson M."/>
            <person name="Poon T.W."/>
            <person name="Priest M."/>
            <person name="Roberts A."/>
            <person name="Saif S."/>
            <person name="Shea T."/>
            <person name="Sisk P."/>
            <person name="Sykes S."/>
            <person name="Wortman J."/>
            <person name="Nusbaum C."/>
            <person name="Birren B."/>
        </authorList>
    </citation>
    <scope>NUCLEOTIDE SEQUENCE [LARGE SCALE GENOMIC DNA]</scope>
    <source>
        <strain evidence="5 6">Ver097</strain>
    </source>
</reference>
<feature type="repeat" description="TPR" evidence="3">
    <location>
        <begin position="285"/>
        <end position="318"/>
    </location>
</feature>
<accession>A0A072R634</accession>